<dbReference type="Gene3D" id="3.30.70.580">
    <property type="entry name" value="Pseudouridine synthase I, catalytic domain, N-terminal subdomain"/>
    <property type="match status" value="1"/>
</dbReference>
<feature type="binding site" evidence="4 6">
    <location>
        <position position="119"/>
    </location>
    <ligand>
        <name>substrate</name>
    </ligand>
</feature>
<evidence type="ECO:0000256" key="2">
    <source>
        <dbReference type="ARBA" id="ARBA00022694"/>
    </source>
</evidence>
<comment type="similarity">
    <text evidence="1 4 7">Belongs to the tRNA pseudouridine synthase TruA family.</text>
</comment>
<feature type="domain" description="Pseudouridine synthase I TruA alpha/beta" evidence="8">
    <location>
        <begin position="152"/>
        <end position="260"/>
    </location>
</feature>
<evidence type="ECO:0000313" key="10">
    <source>
        <dbReference type="Proteomes" id="UP000466848"/>
    </source>
</evidence>
<dbReference type="Proteomes" id="UP000466848">
    <property type="component" value="Chromosome"/>
</dbReference>
<comment type="subunit">
    <text evidence="4">Homodimer.</text>
</comment>
<dbReference type="InterPro" id="IPR020094">
    <property type="entry name" value="TruA/RsuA/RluB/E/F_N"/>
</dbReference>
<feature type="domain" description="Pseudouridine synthase I TruA alpha/beta" evidence="8">
    <location>
        <begin position="8"/>
        <end position="74"/>
    </location>
</feature>
<comment type="caution">
    <text evidence="4">Lacks conserved residue(s) required for the propagation of feature annotation.</text>
</comment>
<evidence type="ECO:0000256" key="5">
    <source>
        <dbReference type="PIRSR" id="PIRSR001430-1"/>
    </source>
</evidence>
<dbReference type="HAMAP" id="MF_00171">
    <property type="entry name" value="TruA"/>
    <property type="match status" value="1"/>
</dbReference>
<dbReference type="Pfam" id="PF01416">
    <property type="entry name" value="PseudoU_synth_1"/>
    <property type="match status" value="2"/>
</dbReference>
<dbReference type="RefSeq" id="WP_163067838.1">
    <property type="nucleotide sequence ID" value="NZ_CP048649.1"/>
</dbReference>
<protein>
    <recommendedName>
        <fullName evidence="4">tRNA pseudouridine synthase A</fullName>
        <ecNumber evidence="4">5.4.99.12</ecNumber>
    </recommendedName>
    <alternativeName>
        <fullName evidence="4">tRNA pseudouridine(38-40) synthase</fullName>
    </alternativeName>
    <alternativeName>
        <fullName evidence="4">tRNA pseudouridylate synthase I</fullName>
    </alternativeName>
    <alternativeName>
        <fullName evidence="4">tRNA-uridine isomerase I</fullName>
    </alternativeName>
</protein>
<feature type="active site" description="Nucleophile" evidence="4 5">
    <location>
        <position position="52"/>
    </location>
</feature>
<dbReference type="PIRSF" id="PIRSF001430">
    <property type="entry name" value="tRNA_psdUrid_synth"/>
    <property type="match status" value="1"/>
</dbReference>
<dbReference type="InterPro" id="IPR020095">
    <property type="entry name" value="PsdUridine_synth_TruA_C"/>
</dbReference>
<dbReference type="GO" id="GO:0160147">
    <property type="term" value="F:tRNA pseudouridine(38-40) synthase activity"/>
    <property type="evidence" value="ECO:0007669"/>
    <property type="project" value="UniProtKB-EC"/>
</dbReference>
<keyword evidence="2 4" id="KW-0819">tRNA processing</keyword>
<dbReference type="NCBIfam" id="TIGR00071">
    <property type="entry name" value="hisT_truA"/>
    <property type="match status" value="1"/>
</dbReference>
<proteinExistence type="inferred from homology"/>
<dbReference type="CDD" id="cd02570">
    <property type="entry name" value="PseudoU_synth_EcTruA"/>
    <property type="match status" value="1"/>
</dbReference>
<dbReference type="KEGG" id="abut:Ami103574_15445"/>
<dbReference type="AlphaFoldDB" id="A0A858BXC3"/>
<evidence type="ECO:0000259" key="8">
    <source>
        <dbReference type="Pfam" id="PF01416"/>
    </source>
</evidence>
<keyword evidence="3 4" id="KW-0413">Isomerase</keyword>
<dbReference type="InterPro" id="IPR001406">
    <property type="entry name" value="PsdUridine_synth_TruA"/>
</dbReference>
<sequence length="267" mass="29721">MKNILLTVEYDGTLFSGWQRQPQRRTVQGELEKILSLVCRCPIQINGTSRTDAGVHALGQRASFKGDFGIPTDRLLIAANNLLAGGLNTSGRVGDLRILNAEEMSADFHARFDAKGKKYIYQILNEPELQIFSRNQYYQVQKNLDTDAMRAAAAHIVGTHDFKCFQAAGGEEKKTTVRTIYALNIVEKKTLEGKRIVALEIKGDGFLYNMVRIITGTLVEVGLGKKKPESVADIIDGKERQQAGHTAPPQGLYLAKVYYDLEELVEF</sequence>
<dbReference type="GO" id="GO:0003723">
    <property type="term" value="F:RNA binding"/>
    <property type="evidence" value="ECO:0007669"/>
    <property type="project" value="InterPro"/>
</dbReference>
<keyword evidence="10" id="KW-1185">Reference proteome</keyword>
<evidence type="ECO:0000256" key="1">
    <source>
        <dbReference type="ARBA" id="ARBA00009375"/>
    </source>
</evidence>
<dbReference type="Gene3D" id="3.30.70.660">
    <property type="entry name" value="Pseudouridine synthase I, catalytic domain, C-terminal subdomain"/>
    <property type="match status" value="1"/>
</dbReference>
<evidence type="ECO:0000256" key="6">
    <source>
        <dbReference type="PIRSR" id="PIRSR001430-2"/>
    </source>
</evidence>
<comment type="function">
    <text evidence="4">Formation of pseudouridine at positions 38, 39 and 40 in the anticodon stem and loop of transfer RNAs.</text>
</comment>
<dbReference type="InterPro" id="IPR020103">
    <property type="entry name" value="PsdUridine_synth_cat_dom_sf"/>
</dbReference>
<evidence type="ECO:0000256" key="7">
    <source>
        <dbReference type="RuleBase" id="RU003792"/>
    </source>
</evidence>
<dbReference type="EMBL" id="CP048649">
    <property type="protein sequence ID" value="QIB70603.1"/>
    <property type="molecule type" value="Genomic_DNA"/>
</dbReference>
<dbReference type="SUPFAM" id="SSF55120">
    <property type="entry name" value="Pseudouridine synthase"/>
    <property type="match status" value="1"/>
</dbReference>
<dbReference type="PANTHER" id="PTHR11142">
    <property type="entry name" value="PSEUDOURIDYLATE SYNTHASE"/>
    <property type="match status" value="1"/>
</dbReference>
<reference evidence="9 10" key="1">
    <citation type="submission" date="2020-02" db="EMBL/GenBank/DDBJ databases">
        <authorList>
            <person name="Kim Y.B."/>
            <person name="Roh S.W."/>
        </authorList>
    </citation>
    <scope>NUCLEOTIDE SEQUENCE [LARGE SCALE GENOMIC DNA]</scope>
    <source>
        <strain evidence="9 10">DSM 103574</strain>
    </source>
</reference>
<accession>A0A858BXC3</accession>
<dbReference type="InterPro" id="IPR020097">
    <property type="entry name" value="PsdUridine_synth_TruA_a/b_dom"/>
</dbReference>
<comment type="catalytic activity">
    <reaction evidence="4 7">
        <text>uridine(38/39/40) in tRNA = pseudouridine(38/39/40) in tRNA</text>
        <dbReference type="Rhea" id="RHEA:22376"/>
        <dbReference type="Rhea" id="RHEA-COMP:10085"/>
        <dbReference type="Rhea" id="RHEA-COMP:10087"/>
        <dbReference type="ChEBI" id="CHEBI:65314"/>
        <dbReference type="ChEBI" id="CHEBI:65315"/>
        <dbReference type="EC" id="5.4.99.12"/>
    </reaction>
</comment>
<gene>
    <name evidence="4 9" type="primary">truA</name>
    <name evidence="9" type="ORF">Ami103574_15445</name>
</gene>
<name>A0A858BXC3_9FIRM</name>
<evidence type="ECO:0000256" key="3">
    <source>
        <dbReference type="ARBA" id="ARBA00023235"/>
    </source>
</evidence>
<evidence type="ECO:0000256" key="4">
    <source>
        <dbReference type="HAMAP-Rule" id="MF_00171"/>
    </source>
</evidence>
<organism evidence="9 10">
    <name type="scientific">Aminipila butyrica</name>
    <dbReference type="NCBI Taxonomy" id="433296"/>
    <lineage>
        <taxon>Bacteria</taxon>
        <taxon>Bacillati</taxon>
        <taxon>Bacillota</taxon>
        <taxon>Clostridia</taxon>
        <taxon>Peptostreptococcales</taxon>
        <taxon>Anaerovoracaceae</taxon>
        <taxon>Aminipila</taxon>
    </lineage>
</organism>
<dbReference type="GO" id="GO:0031119">
    <property type="term" value="P:tRNA pseudouridine synthesis"/>
    <property type="evidence" value="ECO:0007669"/>
    <property type="project" value="UniProtKB-UniRule"/>
</dbReference>
<dbReference type="EC" id="5.4.99.12" evidence="4"/>
<evidence type="ECO:0000313" key="9">
    <source>
        <dbReference type="EMBL" id="QIB70603.1"/>
    </source>
</evidence>
<dbReference type="PANTHER" id="PTHR11142:SF0">
    <property type="entry name" value="TRNA PSEUDOURIDINE SYNTHASE-LIKE 1"/>
    <property type="match status" value="1"/>
</dbReference>